<accession>A0AAD7XDR9</accession>
<keyword evidence="2" id="KW-1185">Reference proteome</keyword>
<dbReference type="SUPFAM" id="SSF52047">
    <property type="entry name" value="RNI-like"/>
    <property type="match status" value="1"/>
</dbReference>
<gene>
    <name evidence="1" type="ORF">ONZ51_g3595</name>
</gene>
<dbReference type="Proteomes" id="UP001215151">
    <property type="component" value="Unassembled WGS sequence"/>
</dbReference>
<evidence type="ECO:0008006" key="3">
    <source>
        <dbReference type="Google" id="ProtNLM"/>
    </source>
</evidence>
<evidence type="ECO:0000313" key="1">
    <source>
        <dbReference type="EMBL" id="KAJ8488350.1"/>
    </source>
</evidence>
<comment type="caution">
    <text evidence="1">The sequence shown here is derived from an EMBL/GenBank/DDBJ whole genome shotgun (WGS) entry which is preliminary data.</text>
</comment>
<dbReference type="EMBL" id="JAPEVG010000064">
    <property type="protein sequence ID" value="KAJ8488350.1"/>
    <property type="molecule type" value="Genomic_DNA"/>
</dbReference>
<proteinExistence type="predicted"/>
<organism evidence="1 2">
    <name type="scientific">Trametes cubensis</name>
    <dbReference type="NCBI Taxonomy" id="1111947"/>
    <lineage>
        <taxon>Eukaryota</taxon>
        <taxon>Fungi</taxon>
        <taxon>Dikarya</taxon>
        <taxon>Basidiomycota</taxon>
        <taxon>Agaricomycotina</taxon>
        <taxon>Agaricomycetes</taxon>
        <taxon>Polyporales</taxon>
        <taxon>Polyporaceae</taxon>
        <taxon>Trametes</taxon>
    </lineage>
</organism>
<sequence length="528" mass="59661">MDQQSTLLNVDILDEIFQWFDYEVIHGHPLMDLVTFKGYKSSRDVEVVRRRSLASASRVCKAFHEPALRVLWRQLESLMPLFSVIEPSFTKVQEDAEQPYDGSFCDTYHLPNHLSAREWMRLRKYATFVRTLYISSAVKPHRLTPDSWKSMTTLFGDQPVCPNLRMLKWAAEWPETELPGILHFLSSTIEKVLLILCTHPERTSTNLLPTWQAVVPGIIEKMCKRATRLSYLTVCTDELDASELLTALSLSHPPTLRGLQLYSQYGSPTIGLTSFMNMARFVGLESLIWDAPIERDSTVSLPTALELHNLRHLRIPIYRECYPAYGIITSARLQSLHIHHLLYASIAYVQQTCATWARCFPNLEVLSTRLSLSDERPVPTCSLLTVASPLLALHKMRSFTIATMHGSFTIGDTDLEALSVAWPSLCELYISGMPIPDNSSASTVGMPGLLSLATNCPNLTALSINHIVFRSEDAPVLPAVPMNHGLRKLVVIHGILPDVYHIIREKFFPKINLQPHDYEGECGLYYAV</sequence>
<name>A0AAD7XDR9_9APHY</name>
<evidence type="ECO:0000313" key="2">
    <source>
        <dbReference type="Proteomes" id="UP001215151"/>
    </source>
</evidence>
<dbReference type="InterPro" id="IPR032675">
    <property type="entry name" value="LRR_dom_sf"/>
</dbReference>
<reference evidence="1" key="1">
    <citation type="submission" date="2022-11" db="EMBL/GenBank/DDBJ databases">
        <title>Genome Sequence of Cubamyces cubensis.</title>
        <authorList>
            <person name="Buettner E."/>
        </authorList>
    </citation>
    <scope>NUCLEOTIDE SEQUENCE</scope>
    <source>
        <strain evidence="1">MPL-01</strain>
    </source>
</reference>
<protein>
    <recommendedName>
        <fullName evidence="3">F-box domain-containing protein</fullName>
    </recommendedName>
</protein>
<dbReference type="Gene3D" id="3.80.10.10">
    <property type="entry name" value="Ribonuclease Inhibitor"/>
    <property type="match status" value="1"/>
</dbReference>
<dbReference type="AlphaFoldDB" id="A0AAD7XDR9"/>